<feature type="region of interest" description="Disordered" evidence="6">
    <location>
        <begin position="770"/>
        <end position="814"/>
    </location>
</feature>
<protein>
    <recommendedName>
        <fullName evidence="7">Protein kinase domain-containing protein</fullName>
    </recommendedName>
</protein>
<dbReference type="Gene3D" id="3.30.200.20">
    <property type="entry name" value="Phosphorylase Kinase, domain 1"/>
    <property type="match status" value="1"/>
</dbReference>
<dbReference type="EMBL" id="BMVW01000014">
    <property type="protein sequence ID" value="GGZ28969.1"/>
    <property type="molecule type" value="Genomic_DNA"/>
</dbReference>
<feature type="domain" description="Protein kinase" evidence="7">
    <location>
        <begin position="478"/>
        <end position="738"/>
    </location>
</feature>
<dbReference type="Gene3D" id="1.25.40.10">
    <property type="entry name" value="Tetratricopeptide repeat domain"/>
    <property type="match status" value="1"/>
</dbReference>
<reference evidence="8" key="2">
    <citation type="submission" date="2020-09" db="EMBL/GenBank/DDBJ databases">
        <authorList>
            <person name="Sun Q."/>
            <person name="Ohkuma M."/>
        </authorList>
    </citation>
    <scope>NUCLEOTIDE SEQUENCE</scope>
    <source>
        <strain evidence="8">JCM 4815</strain>
    </source>
</reference>
<organism evidence="8 9">
    <name type="scientific">Streptomyces poonensis</name>
    <dbReference type="NCBI Taxonomy" id="68255"/>
    <lineage>
        <taxon>Bacteria</taxon>
        <taxon>Bacillati</taxon>
        <taxon>Actinomycetota</taxon>
        <taxon>Actinomycetes</taxon>
        <taxon>Kitasatosporales</taxon>
        <taxon>Streptomycetaceae</taxon>
        <taxon>Streptomyces</taxon>
    </lineage>
</organism>
<sequence>MLRAGAAAAEEAGRAGRAAEAAHGYRELLARAASALGAADPETLRLRHQLAHWTGESGNAEAAVVAFAQLFADQERYQGAQHPHTQLARHQLAHWHGRAGRPDEAVRRYEAMQRTAAQEGRTEAALDLLCNVGHWQAEAGDTAAALRTFTQMLRTAERELGSEHRITGIARDRYARLAGGLPFGQERGHDGLHSLRAAARAVEAAGEPRRAVPMYRQVADRSEQLYGAGADQTLDARVEQAQAAVRARDHAAASASFDQVLACLRARGEGPGSPEYDALCAQRDVLAERAGSGAVRLTPAAAREMARDVMAAPRSAFGMLVGGPGGAHATEALALAARADGYGVDEVPAELWARFAREVTGAGRSVVALYSAGPGLGLRPGVGRACGQLGVPAVSVAREDDLRMLTRAYALRDDGPVIVPLEQVTEDLARDVPPAAPQPSQEQRTVFDAQARALDGWSGALRVRPAREPDDPVAFGPYEVLQGIGRGGFGRVYLCRDAEGLLVAVKTLHAEYAADDGIRQGFAHEVRAALRVRDEYTVPVIAADTDAPTPWMAVPYVSAPSLQEVAQLCGPLDETTVRRVGAGIATALTAIHRAGIVHLDLKPANVLMTEDGPRVIDFGIAQIERLTEPREGFAGTYAYASPEQLHEAARFTPASDVFSLGTLLARLALGRLPWGAEAPEVIYRICSGTPDLTGLPEGLAEVVRRCLSTEPAERPAPAEVAAALVPGADDGRIDPPRLSDAARELIRDHSTLPVTRRYETLAYTKAETAEDTTVAAAQGRTTDDGGAPAPAARGDGSAEGASASTRTGDGTEHDAARDLEARVLAWERGTAARPTQHVLRECSAFLDEARERLGGRHPLTLRLTVSCTLLACEGPEGVARVERAVAEAAVHLGEGHPTVREARALLSLLDPGQ</sequence>
<dbReference type="InterPro" id="IPR008271">
    <property type="entry name" value="Ser/Thr_kinase_AS"/>
</dbReference>
<dbReference type="PROSITE" id="PS50011">
    <property type="entry name" value="PROTEIN_KINASE_DOM"/>
    <property type="match status" value="1"/>
</dbReference>
<accession>A0A918PZZ7</accession>
<reference evidence="8" key="1">
    <citation type="journal article" date="2014" name="Int. J. Syst. Evol. Microbiol.">
        <title>Complete genome sequence of Corynebacterium casei LMG S-19264T (=DSM 44701T), isolated from a smear-ripened cheese.</title>
        <authorList>
            <consortium name="US DOE Joint Genome Institute (JGI-PGF)"/>
            <person name="Walter F."/>
            <person name="Albersmeier A."/>
            <person name="Kalinowski J."/>
            <person name="Ruckert C."/>
        </authorList>
    </citation>
    <scope>NUCLEOTIDE SEQUENCE</scope>
    <source>
        <strain evidence="8">JCM 4815</strain>
    </source>
</reference>
<evidence type="ECO:0000256" key="1">
    <source>
        <dbReference type="ARBA" id="ARBA00022679"/>
    </source>
</evidence>
<evidence type="ECO:0000256" key="4">
    <source>
        <dbReference type="ARBA" id="ARBA00022840"/>
    </source>
</evidence>
<dbReference type="Gene3D" id="1.10.510.10">
    <property type="entry name" value="Transferase(Phosphotransferase) domain 1"/>
    <property type="match status" value="1"/>
</dbReference>
<dbReference type="InterPro" id="IPR017441">
    <property type="entry name" value="Protein_kinase_ATP_BS"/>
</dbReference>
<keyword evidence="2 5" id="KW-0547">Nucleotide-binding</keyword>
<dbReference type="AlphaFoldDB" id="A0A918PZZ7"/>
<dbReference type="Pfam" id="PF00069">
    <property type="entry name" value="Pkinase"/>
    <property type="match status" value="1"/>
</dbReference>
<dbReference type="PROSITE" id="PS00108">
    <property type="entry name" value="PROTEIN_KINASE_ST"/>
    <property type="match status" value="1"/>
</dbReference>
<evidence type="ECO:0000256" key="3">
    <source>
        <dbReference type="ARBA" id="ARBA00022777"/>
    </source>
</evidence>
<dbReference type="InterPro" id="IPR011009">
    <property type="entry name" value="Kinase-like_dom_sf"/>
</dbReference>
<evidence type="ECO:0000256" key="6">
    <source>
        <dbReference type="SAM" id="MobiDB-lite"/>
    </source>
</evidence>
<keyword evidence="1" id="KW-0808">Transferase</keyword>
<keyword evidence="3" id="KW-0418">Kinase</keyword>
<dbReference type="Proteomes" id="UP000622166">
    <property type="component" value="Unassembled WGS sequence"/>
</dbReference>
<dbReference type="PANTHER" id="PTHR43289">
    <property type="entry name" value="MITOGEN-ACTIVATED PROTEIN KINASE KINASE KINASE 20-RELATED"/>
    <property type="match status" value="1"/>
</dbReference>
<feature type="binding site" evidence="5">
    <location>
        <position position="506"/>
    </location>
    <ligand>
        <name>ATP</name>
        <dbReference type="ChEBI" id="CHEBI:30616"/>
    </ligand>
</feature>
<dbReference type="InterPro" id="IPR011990">
    <property type="entry name" value="TPR-like_helical_dom_sf"/>
</dbReference>
<evidence type="ECO:0000313" key="8">
    <source>
        <dbReference type="EMBL" id="GGZ28969.1"/>
    </source>
</evidence>
<name>A0A918PZZ7_9ACTN</name>
<dbReference type="SUPFAM" id="SSF48452">
    <property type="entry name" value="TPR-like"/>
    <property type="match status" value="1"/>
</dbReference>
<dbReference type="GO" id="GO:0005524">
    <property type="term" value="F:ATP binding"/>
    <property type="evidence" value="ECO:0007669"/>
    <property type="project" value="UniProtKB-UniRule"/>
</dbReference>
<evidence type="ECO:0000259" key="7">
    <source>
        <dbReference type="PROSITE" id="PS50011"/>
    </source>
</evidence>
<dbReference type="SMART" id="SM00220">
    <property type="entry name" value="S_TKc"/>
    <property type="match status" value="1"/>
</dbReference>
<proteinExistence type="predicted"/>
<dbReference type="RefSeq" id="WP_189863923.1">
    <property type="nucleotide sequence ID" value="NZ_BMVW01000014.1"/>
</dbReference>
<gene>
    <name evidence="8" type="ORF">GCM10010365_56480</name>
</gene>
<dbReference type="SUPFAM" id="SSF56112">
    <property type="entry name" value="Protein kinase-like (PK-like)"/>
    <property type="match status" value="1"/>
</dbReference>
<evidence type="ECO:0000313" key="9">
    <source>
        <dbReference type="Proteomes" id="UP000622166"/>
    </source>
</evidence>
<feature type="compositionally biased region" description="Low complexity" evidence="6">
    <location>
        <begin position="784"/>
        <end position="795"/>
    </location>
</feature>
<dbReference type="PROSITE" id="PS00107">
    <property type="entry name" value="PROTEIN_KINASE_ATP"/>
    <property type="match status" value="1"/>
</dbReference>
<evidence type="ECO:0000256" key="5">
    <source>
        <dbReference type="PROSITE-ProRule" id="PRU10141"/>
    </source>
</evidence>
<keyword evidence="4 5" id="KW-0067">ATP-binding</keyword>
<comment type="caution">
    <text evidence="8">The sequence shown here is derived from an EMBL/GenBank/DDBJ whole genome shotgun (WGS) entry which is preliminary data.</text>
</comment>
<dbReference type="GO" id="GO:0004674">
    <property type="term" value="F:protein serine/threonine kinase activity"/>
    <property type="evidence" value="ECO:0007669"/>
    <property type="project" value="TreeGrafter"/>
</dbReference>
<evidence type="ECO:0000256" key="2">
    <source>
        <dbReference type="ARBA" id="ARBA00022741"/>
    </source>
</evidence>
<dbReference type="CDD" id="cd14014">
    <property type="entry name" value="STKc_PknB_like"/>
    <property type="match status" value="1"/>
</dbReference>
<keyword evidence="9" id="KW-1185">Reference proteome</keyword>
<dbReference type="PANTHER" id="PTHR43289:SF34">
    <property type="entry name" value="SERINE_THREONINE-PROTEIN KINASE YBDM-RELATED"/>
    <property type="match status" value="1"/>
</dbReference>
<dbReference type="InterPro" id="IPR000719">
    <property type="entry name" value="Prot_kinase_dom"/>
</dbReference>